<reference evidence="4 6" key="2">
    <citation type="submission" date="2017-11" db="EMBL/GenBank/DDBJ databases">
        <title>Molecular characterization of Burkholderia pseudomallei and closely related isolates from Vietnam.</title>
        <authorList>
            <person name="Ustinov D.V."/>
            <person name="Antonov A.S."/>
            <person name="Avdusheva E.F."/>
            <person name="Shpak I.M."/>
            <person name="Zakharova I.B."/>
            <person name="Thi L.A."/>
            <person name="Teteryatnikova N."/>
            <person name="Lopasteyskaya Y.A."/>
            <person name="Kuzyutina J.A."/>
            <person name="Ngo T.N."/>
            <person name="Victorov D.V."/>
        </authorList>
    </citation>
    <scope>NUCLEOTIDE SEQUENCE [LARGE SCALE GENOMIC DNA]</scope>
    <source>
        <strain evidence="4 6">V1512</strain>
    </source>
</reference>
<protein>
    <submittedName>
        <fullName evidence="4">3-isopropylmalate dehydrogenase</fullName>
    </submittedName>
</protein>
<comment type="caution">
    <text evidence="3">The sequence shown here is derived from an EMBL/GenBank/DDBJ whole genome shotgun (WGS) entry which is preliminary data.</text>
</comment>
<sequence>MTNPLLELPRLFRPRRDRAGKQAGTTDDDQIFVIVFVMMVILPMTMARAPARA</sequence>
<evidence type="ECO:0000313" key="5">
    <source>
        <dbReference type="Proteomes" id="UP000030475"/>
    </source>
</evidence>
<dbReference type="GeneID" id="93063902"/>
<evidence type="ECO:0000256" key="1">
    <source>
        <dbReference type="SAM" id="MobiDB-lite"/>
    </source>
</evidence>
<feature type="region of interest" description="Disordered" evidence="1">
    <location>
        <begin position="1"/>
        <end position="24"/>
    </location>
</feature>
<feature type="transmembrane region" description="Helical" evidence="2">
    <location>
        <begin position="31"/>
        <end position="51"/>
    </location>
</feature>
<dbReference type="EMBL" id="JQIM01000008">
    <property type="protein sequence ID" value="KGX16098.1"/>
    <property type="molecule type" value="Genomic_DNA"/>
</dbReference>
<organism evidence="3 5">
    <name type="scientific">Burkholderia pseudomallei</name>
    <name type="common">Pseudomonas pseudomallei</name>
    <dbReference type="NCBI Taxonomy" id="28450"/>
    <lineage>
        <taxon>Bacteria</taxon>
        <taxon>Pseudomonadati</taxon>
        <taxon>Pseudomonadota</taxon>
        <taxon>Betaproteobacteria</taxon>
        <taxon>Burkholderiales</taxon>
        <taxon>Burkholderiaceae</taxon>
        <taxon>Burkholderia</taxon>
        <taxon>pseudomallei group</taxon>
    </lineage>
</organism>
<evidence type="ECO:0000313" key="6">
    <source>
        <dbReference type="Proteomes" id="UP000231878"/>
    </source>
</evidence>
<evidence type="ECO:0000256" key="2">
    <source>
        <dbReference type="SAM" id="Phobius"/>
    </source>
</evidence>
<reference evidence="3 5" key="1">
    <citation type="submission" date="2014-08" db="EMBL/GenBank/DDBJ databases">
        <authorList>
            <person name="Bunnell A."/>
            <person name="Chain P.S."/>
            <person name="Chertkov O."/>
            <person name="Currie B.J."/>
            <person name="Daligault H.E."/>
            <person name="Davenport K.W."/>
            <person name="Davis C."/>
            <person name="Gleasner C.D."/>
            <person name="Johnson S.L."/>
            <person name="Kaestli M."/>
            <person name="Koren S."/>
            <person name="Kunde Y.A."/>
            <person name="Mayo M."/>
            <person name="McMurry K.K."/>
            <person name="Price E.P."/>
            <person name="Reitenga K.G."/>
            <person name="Robison R."/>
            <person name="Rosovitz M.J."/>
            <person name="Sarovich D.S."/>
            <person name="Teshima H."/>
        </authorList>
    </citation>
    <scope>NUCLEOTIDE SEQUENCE [LARGE SCALE GENOMIC DNA]</scope>
    <source>
        <strain evidence="3 5">MSHR44</strain>
    </source>
</reference>
<keyword evidence="2" id="KW-0472">Membrane</keyword>
<accession>A0A095RMH4</accession>
<name>A0A095RMH4_BURPE</name>
<proteinExistence type="predicted"/>
<evidence type="ECO:0000313" key="4">
    <source>
        <dbReference type="EMBL" id="PJO64909.1"/>
    </source>
</evidence>
<keyword evidence="2" id="KW-0812">Transmembrane</keyword>
<dbReference type="Proteomes" id="UP000231878">
    <property type="component" value="Unassembled WGS sequence"/>
</dbReference>
<dbReference type="RefSeq" id="WP_004525190.1">
    <property type="nucleotide sequence ID" value="NZ_AP028072.1"/>
</dbReference>
<evidence type="ECO:0000313" key="3">
    <source>
        <dbReference type="EMBL" id="KGX16098.1"/>
    </source>
</evidence>
<gene>
    <name evidence="4" type="ORF">CWD88_18295</name>
    <name evidence="3" type="ORF">Y036_5850</name>
</gene>
<dbReference type="EMBL" id="PHRB01000017">
    <property type="protein sequence ID" value="PJO64909.1"/>
    <property type="molecule type" value="Genomic_DNA"/>
</dbReference>
<feature type="compositionally biased region" description="Low complexity" evidence="1">
    <location>
        <begin position="1"/>
        <end position="11"/>
    </location>
</feature>
<keyword evidence="2" id="KW-1133">Transmembrane helix</keyword>
<dbReference type="KEGG" id="but:X994_5404"/>
<dbReference type="AlphaFoldDB" id="A0A095RMH4"/>
<dbReference type="Proteomes" id="UP000030475">
    <property type="component" value="Unassembled WGS sequence"/>
</dbReference>